<evidence type="ECO:0000313" key="2">
    <source>
        <dbReference type="EMBL" id="QDT15722.1"/>
    </source>
</evidence>
<dbReference type="KEGG" id="acaf:CA12_18130"/>
<dbReference type="CDD" id="cd00761">
    <property type="entry name" value="Glyco_tranf_GTA_type"/>
    <property type="match status" value="1"/>
</dbReference>
<dbReference type="Pfam" id="PF00535">
    <property type="entry name" value="Glycos_transf_2"/>
    <property type="match status" value="1"/>
</dbReference>
<dbReference type="RefSeq" id="WP_145358630.1">
    <property type="nucleotide sequence ID" value="NZ_CP036265.1"/>
</dbReference>
<evidence type="ECO:0000313" key="3">
    <source>
        <dbReference type="Proteomes" id="UP000318741"/>
    </source>
</evidence>
<keyword evidence="3" id="KW-1185">Reference proteome</keyword>
<dbReference type="PANTHER" id="PTHR43685">
    <property type="entry name" value="GLYCOSYLTRANSFERASE"/>
    <property type="match status" value="1"/>
</dbReference>
<name>A0A517P8M6_9PLAN</name>
<organism evidence="2 3">
    <name type="scientific">Alienimonas californiensis</name>
    <dbReference type="NCBI Taxonomy" id="2527989"/>
    <lineage>
        <taxon>Bacteria</taxon>
        <taxon>Pseudomonadati</taxon>
        <taxon>Planctomycetota</taxon>
        <taxon>Planctomycetia</taxon>
        <taxon>Planctomycetales</taxon>
        <taxon>Planctomycetaceae</taxon>
        <taxon>Alienimonas</taxon>
    </lineage>
</organism>
<sequence length="314" mass="33614">MSAGPVTVVIPNRNGVAFLEEAVGSALADAAVGRVVAVDDGSTDGSRRILDLLTERHPDRLRALRQEGGGACVARNAGLALAEGPFVKFLDSDDVLEPGAVGRQVEQLAAFAGQTVSVYGDVRWVNERGEPLPSPPPPPADLPEAARMIEHPPLTAAPLHRVEDVRRVDGFDPRVPRGQEHDLHLRMWLAGVRFVHRPGVVYAYRQHGGGRISDADGQAAVARGRFEALSRHVETARQTLGEPLAPEVAAAFGRQFWRVGRRSLQTGAPAAAAAPFFQTAKRLAGDEAIVGGRAYRLLCRTVGPTLAERLGRRG</sequence>
<dbReference type="GO" id="GO:0050501">
    <property type="term" value="F:hyaluronan synthase activity"/>
    <property type="evidence" value="ECO:0007669"/>
    <property type="project" value="UniProtKB-EC"/>
</dbReference>
<dbReference type="Gene3D" id="3.90.550.10">
    <property type="entry name" value="Spore Coat Polysaccharide Biosynthesis Protein SpsA, Chain A"/>
    <property type="match status" value="1"/>
</dbReference>
<dbReference type="InterPro" id="IPR050834">
    <property type="entry name" value="Glycosyltransf_2"/>
</dbReference>
<dbReference type="InterPro" id="IPR029044">
    <property type="entry name" value="Nucleotide-diphossugar_trans"/>
</dbReference>
<keyword evidence="2" id="KW-0328">Glycosyltransferase</keyword>
<feature type="domain" description="Glycosyltransferase 2-like" evidence="1">
    <location>
        <begin position="7"/>
        <end position="110"/>
    </location>
</feature>
<dbReference type="AlphaFoldDB" id="A0A517P8M6"/>
<keyword evidence="2" id="KW-0808">Transferase</keyword>
<dbReference type="OrthoDB" id="9784574at2"/>
<dbReference type="EMBL" id="CP036265">
    <property type="protein sequence ID" value="QDT15722.1"/>
    <property type="molecule type" value="Genomic_DNA"/>
</dbReference>
<evidence type="ECO:0000259" key="1">
    <source>
        <dbReference type="Pfam" id="PF00535"/>
    </source>
</evidence>
<protein>
    <submittedName>
        <fullName evidence="2">Hyaluronan synthase</fullName>
        <ecNumber evidence="2">2.4.1.212</ecNumber>
    </submittedName>
</protein>
<proteinExistence type="predicted"/>
<reference evidence="2 3" key="1">
    <citation type="submission" date="2019-02" db="EMBL/GenBank/DDBJ databases">
        <title>Deep-cultivation of Planctomycetes and their phenomic and genomic characterization uncovers novel biology.</title>
        <authorList>
            <person name="Wiegand S."/>
            <person name="Jogler M."/>
            <person name="Boedeker C."/>
            <person name="Pinto D."/>
            <person name="Vollmers J."/>
            <person name="Rivas-Marin E."/>
            <person name="Kohn T."/>
            <person name="Peeters S.H."/>
            <person name="Heuer A."/>
            <person name="Rast P."/>
            <person name="Oberbeckmann S."/>
            <person name="Bunk B."/>
            <person name="Jeske O."/>
            <person name="Meyerdierks A."/>
            <person name="Storesund J.E."/>
            <person name="Kallscheuer N."/>
            <person name="Luecker S."/>
            <person name="Lage O.M."/>
            <person name="Pohl T."/>
            <person name="Merkel B.J."/>
            <person name="Hornburger P."/>
            <person name="Mueller R.-W."/>
            <person name="Bruemmer F."/>
            <person name="Labrenz M."/>
            <person name="Spormann A.M."/>
            <person name="Op den Camp H."/>
            <person name="Overmann J."/>
            <person name="Amann R."/>
            <person name="Jetten M.S.M."/>
            <person name="Mascher T."/>
            <person name="Medema M.H."/>
            <person name="Devos D.P."/>
            <person name="Kaster A.-K."/>
            <person name="Ovreas L."/>
            <person name="Rohde M."/>
            <person name="Galperin M.Y."/>
            <person name="Jogler C."/>
        </authorList>
    </citation>
    <scope>NUCLEOTIDE SEQUENCE [LARGE SCALE GENOMIC DNA]</scope>
    <source>
        <strain evidence="2 3">CA12</strain>
    </source>
</reference>
<dbReference type="InterPro" id="IPR001173">
    <property type="entry name" value="Glyco_trans_2-like"/>
</dbReference>
<dbReference type="SUPFAM" id="SSF53448">
    <property type="entry name" value="Nucleotide-diphospho-sugar transferases"/>
    <property type="match status" value="1"/>
</dbReference>
<accession>A0A517P8M6</accession>
<dbReference type="EC" id="2.4.1.212" evidence="2"/>
<dbReference type="PANTHER" id="PTHR43685:SF2">
    <property type="entry name" value="GLYCOSYLTRANSFERASE 2-LIKE DOMAIN-CONTAINING PROTEIN"/>
    <property type="match status" value="1"/>
</dbReference>
<gene>
    <name evidence="2" type="primary">hyaD</name>
    <name evidence="2" type="ORF">CA12_18130</name>
</gene>
<dbReference type="Proteomes" id="UP000318741">
    <property type="component" value="Chromosome"/>
</dbReference>